<organism evidence="2 3">
    <name type="scientific">Actinomarinicola tropica</name>
    <dbReference type="NCBI Taxonomy" id="2789776"/>
    <lineage>
        <taxon>Bacteria</taxon>
        <taxon>Bacillati</taxon>
        <taxon>Actinomycetota</taxon>
        <taxon>Acidimicrobiia</taxon>
        <taxon>Acidimicrobiales</taxon>
        <taxon>Iamiaceae</taxon>
        <taxon>Actinomarinicola</taxon>
    </lineage>
</organism>
<protein>
    <recommendedName>
        <fullName evidence="4">DUF4352 domain-containing protein</fullName>
    </recommendedName>
</protein>
<dbReference type="AlphaFoldDB" id="A0A5Q2RJV5"/>
<name>A0A5Q2RJV5_9ACTN</name>
<evidence type="ECO:0000313" key="3">
    <source>
        <dbReference type="Proteomes" id="UP000334019"/>
    </source>
</evidence>
<gene>
    <name evidence="2" type="ORF">GH723_02885</name>
</gene>
<evidence type="ECO:0008006" key="4">
    <source>
        <dbReference type="Google" id="ProtNLM"/>
    </source>
</evidence>
<evidence type="ECO:0000313" key="2">
    <source>
        <dbReference type="EMBL" id="QGG94130.1"/>
    </source>
</evidence>
<feature type="chain" id="PRO_5039084567" description="DUF4352 domain-containing protein" evidence="1">
    <location>
        <begin position="25"/>
        <end position="143"/>
    </location>
</feature>
<keyword evidence="3" id="KW-1185">Reference proteome</keyword>
<reference evidence="2 3" key="1">
    <citation type="submission" date="2019-11" db="EMBL/GenBank/DDBJ databases">
        <authorList>
            <person name="He Y."/>
        </authorList>
    </citation>
    <scope>NUCLEOTIDE SEQUENCE [LARGE SCALE GENOMIC DNA]</scope>
    <source>
        <strain evidence="2 3">SCSIO 58843</strain>
    </source>
</reference>
<sequence length="143" mass="14826">MRPRMILTVLAVVAAAAVGIAVVAADDSNDAPPARAAGLEATTVTAGEVTVRLEPHHLDATGAEFAVTLDTHSEELDMDLVAGARLVVGDAQWPVAGWDGDGPSGHHREGRLRFDAAGPATGPVELTLDGFPETVTAQWTRGR</sequence>
<keyword evidence="1" id="KW-0732">Signal</keyword>
<evidence type="ECO:0000256" key="1">
    <source>
        <dbReference type="SAM" id="SignalP"/>
    </source>
</evidence>
<dbReference type="RefSeq" id="WP_153758236.1">
    <property type="nucleotide sequence ID" value="NZ_CP045851.1"/>
</dbReference>
<dbReference type="EMBL" id="CP045851">
    <property type="protein sequence ID" value="QGG94130.1"/>
    <property type="molecule type" value="Genomic_DNA"/>
</dbReference>
<dbReference type="KEGG" id="atq:GH723_02885"/>
<feature type="signal peptide" evidence="1">
    <location>
        <begin position="1"/>
        <end position="24"/>
    </location>
</feature>
<accession>A0A5Q2RJV5</accession>
<proteinExistence type="predicted"/>
<dbReference type="Proteomes" id="UP000334019">
    <property type="component" value="Chromosome"/>
</dbReference>